<dbReference type="Pfam" id="PF01458">
    <property type="entry name" value="SUFBD_core"/>
    <property type="match status" value="1"/>
</dbReference>
<feature type="domain" description="SUF system FeS cluster assembly SufBD N-terminal" evidence="3">
    <location>
        <begin position="5"/>
        <end position="170"/>
    </location>
</feature>
<dbReference type="InterPro" id="IPR037284">
    <property type="entry name" value="SUF_FeS_clus_asmbl_SufBD_sf"/>
</dbReference>
<dbReference type="SUPFAM" id="SSF101960">
    <property type="entry name" value="Stabilizer of iron transporter SufD"/>
    <property type="match status" value="1"/>
</dbReference>
<evidence type="ECO:0000313" key="4">
    <source>
        <dbReference type="EMBL" id="MCP9765104.1"/>
    </source>
</evidence>
<proteinExistence type="inferred from homology"/>
<dbReference type="PANTHER" id="PTHR43575:SF1">
    <property type="entry name" value="PROTEIN ABCI7, CHLOROPLASTIC"/>
    <property type="match status" value="1"/>
</dbReference>
<dbReference type="EMBL" id="RJUF01000180">
    <property type="protein sequence ID" value="MCP9765104.1"/>
    <property type="molecule type" value="Genomic_DNA"/>
</dbReference>
<gene>
    <name evidence="4" type="primary">sufD</name>
    <name evidence="4" type="ORF">EGI31_19390</name>
</gene>
<dbReference type="InterPro" id="IPR000825">
    <property type="entry name" value="SUF_FeS_clus_asmbl_SufBD_core"/>
</dbReference>
<dbReference type="InterPro" id="IPR055346">
    <property type="entry name" value="Fe-S_cluster_assembly_SufBD"/>
</dbReference>
<comment type="caution">
    <text evidence="4">The sequence shown here is derived from an EMBL/GenBank/DDBJ whole genome shotgun (WGS) entry which is preliminary data.</text>
</comment>
<protein>
    <submittedName>
        <fullName evidence="4">Fe-S cluster assembly protein SufD</fullName>
    </submittedName>
</protein>
<sequence>MSFQNIQAQFEAEFENIQKNLNGKSGSDFNKMRNHSFAQFKKLGIPTVKHEDWKYSNLKNLDKIQFSFNSDSNFSKKDLEALPFSSLEGISICFVNGVFNEELSTLGNVPKIKVLTLETAVEQIPEVIEKHYGKYVETEKEGLSALNNALSNTGSVIVIDKNYVLESPIIIRYISDVKSEDIAVNLHNLIVVGEHSEVKIVEIFQTEGQKTSFSNLVTEIFVDKEAIAHYYKIQDENDQSYHVGTTQVNQEDKSYFYSATITLNGGFVRNNLNLVLNGQYIDNHMYGLYIPNGKQHVDNHTLVDHKMPNCESNELYKGVLMDSSNGVFNGKIFVREDAQKTNAYQNCRNVITSDSATMNSKPQLEIWADDVKCSHGTTTGKLNDEAIFYMQSRGIPKPEAIRLQLVAFAEDVVSQIKIEELREMLDTMIENKLK</sequence>
<evidence type="ECO:0000256" key="1">
    <source>
        <dbReference type="ARBA" id="ARBA00043967"/>
    </source>
</evidence>
<name>A0AAE3H6S5_9BACT</name>
<dbReference type="InterPro" id="IPR045595">
    <property type="entry name" value="SufBD_N"/>
</dbReference>
<dbReference type="AlphaFoldDB" id="A0AAE3H6S5"/>
<keyword evidence="5" id="KW-1185">Reference proteome</keyword>
<feature type="domain" description="SUF system FeS cluster assembly SufBD core" evidence="2">
    <location>
        <begin position="179"/>
        <end position="408"/>
    </location>
</feature>
<evidence type="ECO:0000313" key="5">
    <source>
        <dbReference type="Proteomes" id="UP001204144"/>
    </source>
</evidence>
<comment type="similarity">
    <text evidence="1">Belongs to the iron-sulfur cluster assembly SufBD family.</text>
</comment>
<evidence type="ECO:0000259" key="2">
    <source>
        <dbReference type="Pfam" id="PF01458"/>
    </source>
</evidence>
<organism evidence="4 5">
    <name type="scientific">Lacihabitans soyangensis</name>
    <dbReference type="NCBI Taxonomy" id="869394"/>
    <lineage>
        <taxon>Bacteria</taxon>
        <taxon>Pseudomonadati</taxon>
        <taxon>Bacteroidota</taxon>
        <taxon>Cytophagia</taxon>
        <taxon>Cytophagales</taxon>
        <taxon>Leadbetterellaceae</taxon>
        <taxon>Lacihabitans</taxon>
    </lineage>
</organism>
<dbReference type="RefSeq" id="WP_255038791.1">
    <property type="nucleotide sequence ID" value="NZ_RJUF01000180.1"/>
</dbReference>
<dbReference type="PANTHER" id="PTHR43575">
    <property type="entry name" value="PROTEIN ABCI7, CHLOROPLASTIC"/>
    <property type="match status" value="1"/>
</dbReference>
<accession>A0AAE3H6S5</accession>
<reference evidence="4 5" key="1">
    <citation type="submission" date="2018-11" db="EMBL/GenBank/DDBJ databases">
        <title>Novel bacteria species description.</title>
        <authorList>
            <person name="Han J.-H."/>
        </authorList>
    </citation>
    <scope>NUCLEOTIDE SEQUENCE [LARGE SCALE GENOMIC DNA]</scope>
    <source>
        <strain evidence="4 5">KCTC23259</strain>
    </source>
</reference>
<dbReference type="GO" id="GO:0016226">
    <property type="term" value="P:iron-sulfur cluster assembly"/>
    <property type="evidence" value="ECO:0007669"/>
    <property type="project" value="InterPro"/>
</dbReference>
<evidence type="ECO:0000259" key="3">
    <source>
        <dbReference type="Pfam" id="PF19295"/>
    </source>
</evidence>
<dbReference type="Pfam" id="PF19295">
    <property type="entry name" value="SufBD_N"/>
    <property type="match status" value="1"/>
</dbReference>
<dbReference type="InterPro" id="IPR011542">
    <property type="entry name" value="SUF_FeS_clus_asmbl_SufD"/>
</dbReference>
<dbReference type="Proteomes" id="UP001204144">
    <property type="component" value="Unassembled WGS sequence"/>
</dbReference>
<dbReference type="NCBIfam" id="TIGR01981">
    <property type="entry name" value="sufD"/>
    <property type="match status" value="1"/>
</dbReference>